<proteinExistence type="predicted"/>
<reference evidence="3" key="1">
    <citation type="submission" date="2020-04" db="EMBL/GenBank/DDBJ databases">
        <authorList>
            <person name="Chiriac C."/>
            <person name="Salcher M."/>
            <person name="Ghai R."/>
            <person name="Kavagutti S V."/>
        </authorList>
    </citation>
    <scope>NUCLEOTIDE SEQUENCE</scope>
</reference>
<dbReference type="EMBL" id="LR796359">
    <property type="protein sequence ID" value="CAB4139590.1"/>
    <property type="molecule type" value="Genomic_DNA"/>
</dbReference>
<accession>A0A6J5M3H1</accession>
<feature type="coiled-coil region" evidence="1">
    <location>
        <begin position="52"/>
        <end position="82"/>
    </location>
</feature>
<sequence length="231" mass="25680">MSEIFSDADKAQPQKPADQQAPSPFTALVGESGKYKTPDELAKAYIHADTFIEQLKAENATLRSKTQEAKTLDDVLEQLQRKQQTTSEDTPQGLDVSQVAEIVKQQLTGMETAKVRQTNLAKADAVMKEKFGEKAAEIYNKKATTPELKKIYKELAEVDPDQFVALFGVTEVMPQGSLDTPSVNSAGSLGAPRVKEWSKDWVAKVRKENPSLYKSQQFQIDMMNNADKYFG</sequence>
<evidence type="ECO:0000256" key="1">
    <source>
        <dbReference type="SAM" id="Coils"/>
    </source>
</evidence>
<feature type="compositionally biased region" description="Low complexity" evidence="2">
    <location>
        <begin position="13"/>
        <end position="22"/>
    </location>
</feature>
<evidence type="ECO:0000256" key="2">
    <source>
        <dbReference type="SAM" id="MobiDB-lite"/>
    </source>
</evidence>
<name>A0A6J5M3H1_9CAUD</name>
<evidence type="ECO:0008006" key="4">
    <source>
        <dbReference type="Google" id="ProtNLM"/>
    </source>
</evidence>
<gene>
    <name evidence="3" type="ORF">UFOVP336_62</name>
</gene>
<keyword evidence="1" id="KW-0175">Coiled coil</keyword>
<evidence type="ECO:0000313" key="3">
    <source>
        <dbReference type="EMBL" id="CAB4139590.1"/>
    </source>
</evidence>
<feature type="region of interest" description="Disordered" evidence="2">
    <location>
        <begin position="1"/>
        <end position="32"/>
    </location>
</feature>
<organism evidence="3">
    <name type="scientific">uncultured Caudovirales phage</name>
    <dbReference type="NCBI Taxonomy" id="2100421"/>
    <lineage>
        <taxon>Viruses</taxon>
        <taxon>Duplodnaviria</taxon>
        <taxon>Heunggongvirae</taxon>
        <taxon>Uroviricota</taxon>
        <taxon>Caudoviricetes</taxon>
        <taxon>Peduoviridae</taxon>
        <taxon>Maltschvirus</taxon>
        <taxon>Maltschvirus maltsch</taxon>
    </lineage>
</organism>
<protein>
    <recommendedName>
        <fullName evidence="4">Scaffolding protein</fullName>
    </recommendedName>
</protein>